<evidence type="ECO:0000259" key="3">
    <source>
        <dbReference type="Pfam" id="PF03976"/>
    </source>
</evidence>
<keyword evidence="2" id="KW-0418">Kinase</keyword>
<dbReference type="PANTHER" id="PTHR34383">
    <property type="entry name" value="POLYPHOSPHATE:AMP PHOSPHOTRANSFERASE-RELATED"/>
    <property type="match status" value="1"/>
</dbReference>
<dbReference type="InterPro" id="IPR022488">
    <property type="entry name" value="PPK2-related"/>
</dbReference>
<dbReference type="EMBL" id="LT629757">
    <property type="protein sequence ID" value="SDR89466.1"/>
    <property type="molecule type" value="Genomic_DNA"/>
</dbReference>
<dbReference type="Gene3D" id="3.40.50.300">
    <property type="entry name" value="P-loop containing nucleotide triphosphate hydrolases"/>
    <property type="match status" value="1"/>
</dbReference>
<dbReference type="OrthoDB" id="9775224at2"/>
<dbReference type="NCBIfam" id="TIGR03709">
    <property type="entry name" value="PPK2_rel_1"/>
    <property type="match status" value="1"/>
</dbReference>
<sequence length="297" mass="33240">MSGPDTTDAPDPDERSTAYALTDALRLAPGPVRLADVPTDATPGFDGDKAAGQRALADLGAELADLQERMYADAYTGGTRRVLVVLQGMDTSGKGGVVEKAIGLLSPNGLRLTSFKKPTDEELAHDFLWRIDRALPGPGMVGVFDRSHYEDVLVHRVHGLVDEAELERRYDAIVDWEKALVAEGTVVLKCFLHVSAATQRERLLARLDDPDKQWKFKPGDIDERQHWDDYQRAYAVALERCHTDAAPWYVVPADRKWFRNWAVAQLLVEALRGMALEWPAPDYDVAEQRARLEREHE</sequence>
<gene>
    <name evidence="4" type="ORF">SAMN04488570_0661</name>
</gene>
<proteinExistence type="predicted"/>
<feature type="domain" description="Polyphosphate kinase-2-related" evidence="3">
    <location>
        <begin position="48"/>
        <end position="274"/>
    </location>
</feature>
<name>A0A1H1MRY5_9ACTN</name>
<keyword evidence="5" id="KW-1185">Reference proteome</keyword>
<dbReference type="Proteomes" id="UP000198859">
    <property type="component" value="Chromosome I"/>
</dbReference>
<dbReference type="InterPro" id="IPR022300">
    <property type="entry name" value="PPK2-rel_1"/>
</dbReference>
<dbReference type="PANTHER" id="PTHR34383:SF3">
    <property type="entry name" value="POLYPHOSPHATE:AMP PHOSPHOTRANSFERASE"/>
    <property type="match status" value="1"/>
</dbReference>
<dbReference type="PIRSF" id="PIRSF028756">
    <property type="entry name" value="PPK2_prd"/>
    <property type="match status" value="1"/>
</dbReference>
<dbReference type="Pfam" id="PF03976">
    <property type="entry name" value="PPK2"/>
    <property type="match status" value="1"/>
</dbReference>
<keyword evidence="1 4" id="KW-0808">Transferase</keyword>
<dbReference type="RefSeq" id="WP_091726039.1">
    <property type="nucleotide sequence ID" value="NZ_LT629757.1"/>
</dbReference>
<accession>A0A1H1MRY5</accession>
<evidence type="ECO:0000256" key="1">
    <source>
        <dbReference type="ARBA" id="ARBA00022679"/>
    </source>
</evidence>
<evidence type="ECO:0000313" key="5">
    <source>
        <dbReference type="Proteomes" id="UP000198859"/>
    </source>
</evidence>
<dbReference type="InterPro" id="IPR027417">
    <property type="entry name" value="P-loop_NTPase"/>
</dbReference>
<evidence type="ECO:0000256" key="2">
    <source>
        <dbReference type="ARBA" id="ARBA00022777"/>
    </source>
</evidence>
<dbReference type="AlphaFoldDB" id="A0A1H1MRY5"/>
<protein>
    <submittedName>
        <fullName evidence="4">Polyphosphate:nucleotide phosphotransferase, PPK2 family</fullName>
    </submittedName>
</protein>
<organism evidence="4 5">
    <name type="scientific">Nocardioides scoriae</name>
    <dbReference type="NCBI Taxonomy" id="642780"/>
    <lineage>
        <taxon>Bacteria</taxon>
        <taxon>Bacillati</taxon>
        <taxon>Actinomycetota</taxon>
        <taxon>Actinomycetes</taxon>
        <taxon>Propionibacteriales</taxon>
        <taxon>Nocardioidaceae</taxon>
        <taxon>Nocardioides</taxon>
    </lineage>
</organism>
<dbReference type="InterPro" id="IPR016898">
    <property type="entry name" value="Polyphosphate_phosphotransfera"/>
</dbReference>
<dbReference type="GO" id="GO:0008976">
    <property type="term" value="F:polyphosphate kinase activity"/>
    <property type="evidence" value="ECO:0007669"/>
    <property type="project" value="InterPro"/>
</dbReference>
<dbReference type="GO" id="GO:0006797">
    <property type="term" value="P:polyphosphate metabolic process"/>
    <property type="evidence" value="ECO:0007669"/>
    <property type="project" value="InterPro"/>
</dbReference>
<dbReference type="STRING" id="642780.SAMN04488570_0661"/>
<reference evidence="5" key="1">
    <citation type="submission" date="2016-10" db="EMBL/GenBank/DDBJ databases">
        <authorList>
            <person name="Varghese N."/>
            <person name="Submissions S."/>
        </authorList>
    </citation>
    <scope>NUCLEOTIDE SEQUENCE [LARGE SCALE GENOMIC DNA]</scope>
    <source>
        <strain evidence="5">DSM 22127</strain>
    </source>
</reference>
<dbReference type="SUPFAM" id="SSF52540">
    <property type="entry name" value="P-loop containing nucleoside triphosphate hydrolases"/>
    <property type="match status" value="1"/>
</dbReference>
<evidence type="ECO:0000313" key="4">
    <source>
        <dbReference type="EMBL" id="SDR89466.1"/>
    </source>
</evidence>